<evidence type="ECO:0000313" key="2">
    <source>
        <dbReference type="Proteomes" id="UP000321274"/>
    </source>
</evidence>
<sequence>MDALSLNALSEKIVVLIELSNTIAKQKRTMVVELTLFANMFGTSERTAKEDTKC</sequence>
<accession>A0AAV3WH44</accession>
<dbReference type="EMBL" id="BJUJ01000081">
    <property type="protein sequence ID" value="GEK45138.1"/>
    <property type="molecule type" value="Genomic_DNA"/>
</dbReference>
<comment type="caution">
    <text evidence="1">The sequence shown here is derived from an EMBL/GenBank/DDBJ whole genome shotgun (WGS) entry which is preliminary data.</text>
</comment>
<dbReference type="Proteomes" id="UP000321274">
    <property type="component" value="Unassembled WGS sequence"/>
</dbReference>
<proteinExistence type="predicted"/>
<organism evidence="1 2">
    <name type="scientific">Acinetobacter johnsonii</name>
    <dbReference type="NCBI Taxonomy" id="40214"/>
    <lineage>
        <taxon>Bacteria</taxon>
        <taxon>Pseudomonadati</taxon>
        <taxon>Pseudomonadota</taxon>
        <taxon>Gammaproteobacteria</taxon>
        <taxon>Moraxellales</taxon>
        <taxon>Moraxellaceae</taxon>
        <taxon>Acinetobacter</taxon>
    </lineage>
</organism>
<protein>
    <submittedName>
        <fullName evidence="1">Uncharacterized protein</fullName>
    </submittedName>
</protein>
<gene>
    <name evidence="1" type="ORF">AJO04nite_23960</name>
</gene>
<name>A0AAV3WH44_ACIJO</name>
<dbReference type="AlphaFoldDB" id="A0AAV3WH44"/>
<evidence type="ECO:0000313" key="1">
    <source>
        <dbReference type="EMBL" id="GEK45138.1"/>
    </source>
</evidence>
<reference evidence="1 2" key="1">
    <citation type="submission" date="2019-07" db="EMBL/GenBank/DDBJ databases">
        <title>Whole genome shotgun sequence of Acinetobacter johnsonii NBRC 102197.</title>
        <authorList>
            <person name="Hosoyama A."/>
            <person name="Uohara A."/>
            <person name="Ohji S."/>
            <person name="Ichikawa N."/>
        </authorList>
    </citation>
    <scope>NUCLEOTIDE SEQUENCE [LARGE SCALE GENOMIC DNA]</scope>
    <source>
        <strain evidence="1 2">NBRC 102197</strain>
    </source>
</reference>